<accession>A0ABN1MBV1</accession>
<dbReference type="RefSeq" id="WP_215350725.1">
    <property type="nucleotide sequence ID" value="NZ_BAAAFE010000010.1"/>
</dbReference>
<protein>
    <recommendedName>
        <fullName evidence="4">Terminase small subunit</fullName>
    </recommendedName>
</protein>
<organism evidence="2 3">
    <name type="scientific">Sphingopyxis soli</name>
    <dbReference type="NCBI Taxonomy" id="592051"/>
    <lineage>
        <taxon>Bacteria</taxon>
        <taxon>Pseudomonadati</taxon>
        <taxon>Pseudomonadota</taxon>
        <taxon>Alphaproteobacteria</taxon>
        <taxon>Sphingomonadales</taxon>
        <taxon>Sphingomonadaceae</taxon>
        <taxon>Sphingopyxis</taxon>
    </lineage>
</organism>
<feature type="region of interest" description="Disordered" evidence="1">
    <location>
        <begin position="20"/>
        <end position="42"/>
    </location>
</feature>
<name>A0ABN1MBV1_9SPHN</name>
<feature type="compositionally biased region" description="Basic and acidic residues" evidence="1">
    <location>
        <begin position="236"/>
        <end position="259"/>
    </location>
</feature>
<sequence>MSADIPENFGVLGRIDPATVDVAARPRRQARNRPDPSPELREWEKGAEARVWKRPYPPNIMFEPAGLDEEEMTSPHSDPGLWALQLADAFGTRSNAVINLFLSQLQEMCGKGIWDEEAKQWRMSEVEFSAMLALVNAHRPKDEVQAMVAAQMVGLHILSMKVTARGIKYPHESRTVSNAARLAGATAELAETMQSLKGRKRTTRQSIKVTKETHIHAHRHDHHHGRASAGNSGQPHGRDDTPAAEIVDGRTSLRGEEPGRNVVSLPCVEGPDKMRPSRRQVTRSAEG</sequence>
<feature type="region of interest" description="Disordered" evidence="1">
    <location>
        <begin position="211"/>
        <end position="287"/>
    </location>
</feature>
<dbReference type="Proteomes" id="UP001500738">
    <property type="component" value="Unassembled WGS sequence"/>
</dbReference>
<feature type="compositionally biased region" description="Basic residues" evidence="1">
    <location>
        <begin position="216"/>
        <end position="226"/>
    </location>
</feature>
<keyword evidence="3" id="KW-1185">Reference proteome</keyword>
<evidence type="ECO:0000313" key="2">
    <source>
        <dbReference type="EMBL" id="GAA0866852.1"/>
    </source>
</evidence>
<comment type="caution">
    <text evidence="2">The sequence shown here is derived from an EMBL/GenBank/DDBJ whole genome shotgun (WGS) entry which is preliminary data.</text>
</comment>
<reference evidence="2 3" key="1">
    <citation type="journal article" date="2019" name="Int. J. Syst. Evol. Microbiol.">
        <title>The Global Catalogue of Microorganisms (GCM) 10K type strain sequencing project: providing services to taxonomists for standard genome sequencing and annotation.</title>
        <authorList>
            <consortium name="The Broad Institute Genomics Platform"/>
            <consortium name="The Broad Institute Genome Sequencing Center for Infectious Disease"/>
            <person name="Wu L."/>
            <person name="Ma J."/>
        </authorList>
    </citation>
    <scope>NUCLEOTIDE SEQUENCE [LARGE SCALE GENOMIC DNA]</scope>
    <source>
        <strain evidence="2 3">JCM 15910</strain>
    </source>
</reference>
<dbReference type="EMBL" id="BAAAFE010000010">
    <property type="protein sequence ID" value="GAA0866852.1"/>
    <property type="molecule type" value="Genomic_DNA"/>
</dbReference>
<evidence type="ECO:0000313" key="3">
    <source>
        <dbReference type="Proteomes" id="UP001500738"/>
    </source>
</evidence>
<feature type="compositionally biased region" description="Basic and acidic residues" evidence="1">
    <location>
        <begin position="32"/>
        <end position="42"/>
    </location>
</feature>
<proteinExistence type="predicted"/>
<evidence type="ECO:0008006" key="4">
    <source>
        <dbReference type="Google" id="ProtNLM"/>
    </source>
</evidence>
<evidence type="ECO:0000256" key="1">
    <source>
        <dbReference type="SAM" id="MobiDB-lite"/>
    </source>
</evidence>
<gene>
    <name evidence="2" type="ORF">GCM10009115_32260</name>
</gene>